<evidence type="ECO:0000313" key="2">
    <source>
        <dbReference type="Proteomes" id="UP001159387"/>
    </source>
</evidence>
<sequence length="268" mass="31278">MNSQIIDAKAYLIFDLLESLDLPFSFEASFKMTQNTLMKNRFILGIENSDKLRENILYICQSINMPNQYLEIFLQNLPNANMISVGFESDAISCMYKAYLEFWGKTIYELKQKYNKTEPVVLYLGFKWNALDNTKGLISKYRCHPLLAVEMILQRISGIYQDDQHLPAREIVKDIINLASQRANDTQFIYLEVSEENNQRKSFDINLYPANLQLQDIQHYLGKMCQHYAIPTVNFNSLYQQINTKTLGHLSGGIDREGREFLTLYYQV</sequence>
<name>A0AA43GS96_9CYAN</name>
<protein>
    <submittedName>
        <fullName evidence="1">Uncharacterized protein</fullName>
    </submittedName>
</protein>
<dbReference type="RefSeq" id="WP_280654749.1">
    <property type="nucleotide sequence ID" value="NZ_JANQDH010000063.1"/>
</dbReference>
<keyword evidence="2" id="KW-1185">Reference proteome</keyword>
<dbReference type="AlphaFoldDB" id="A0AA43GS96"/>
<proteinExistence type="predicted"/>
<reference evidence="1 2" key="1">
    <citation type="journal article" date="2023" name="J. Phycol.">
        <title>Chrysosporum ovalisporum is synonymous with the true-branching cyanobacterium Umezakia natans (Nostocales/Aphanizomenonaceae).</title>
        <authorList>
            <person name="McGregor G.B."/>
            <person name="Sendall B.C."/>
            <person name="Niiyama Y."/>
            <person name="Tuji A."/>
            <person name="Willis A."/>
        </authorList>
    </citation>
    <scope>NUCLEOTIDE SEQUENCE [LARGE SCALE GENOMIC DNA]</scope>
    <source>
        <strain evidence="1 2">ANA360D</strain>
    </source>
</reference>
<accession>A0AA43GS96</accession>
<dbReference type="Proteomes" id="UP001159387">
    <property type="component" value="Unassembled WGS sequence"/>
</dbReference>
<dbReference type="EMBL" id="JANQDH010000063">
    <property type="protein sequence ID" value="MDH6060757.1"/>
    <property type="molecule type" value="Genomic_DNA"/>
</dbReference>
<comment type="caution">
    <text evidence="1">The sequence shown here is derived from an EMBL/GenBank/DDBJ whole genome shotgun (WGS) entry which is preliminary data.</text>
</comment>
<gene>
    <name evidence="1" type="ORF">NWP17_09930</name>
</gene>
<evidence type="ECO:0000313" key="1">
    <source>
        <dbReference type="EMBL" id="MDH6060757.1"/>
    </source>
</evidence>
<organism evidence="1 2">
    <name type="scientific">Chrysosporum bergii ANA360D</name>
    <dbReference type="NCBI Taxonomy" id="617107"/>
    <lineage>
        <taxon>Bacteria</taxon>
        <taxon>Bacillati</taxon>
        <taxon>Cyanobacteriota</taxon>
        <taxon>Cyanophyceae</taxon>
        <taxon>Nostocales</taxon>
        <taxon>Nodulariaceae</taxon>
        <taxon>Chrysosporum</taxon>
    </lineage>
</organism>